<dbReference type="Pfam" id="PF13354">
    <property type="entry name" value="Beta-lactamase2"/>
    <property type="match status" value="1"/>
</dbReference>
<dbReference type="Gene3D" id="3.40.710.10">
    <property type="entry name" value="DD-peptidase/beta-lactamase superfamily"/>
    <property type="match status" value="1"/>
</dbReference>
<reference evidence="4 5" key="1">
    <citation type="submission" date="2019-03" db="EMBL/GenBank/DDBJ databases">
        <title>Genome Sequencing and Assembly of Various Microbes Isolated from Partially Reclaimed Soil and Acid Mine Drainage (AMD) Site.</title>
        <authorList>
            <person name="Steinbock B."/>
            <person name="Bechtold R."/>
            <person name="Sevigny J.L."/>
            <person name="Thomas D."/>
            <person name="Cuthill L.R."/>
            <person name="Aveiro Johannsen E.J."/>
            <person name="Thomas K."/>
            <person name="Ghosh A."/>
        </authorList>
    </citation>
    <scope>NUCLEOTIDE SEQUENCE [LARGE SCALE GENOMIC DNA]</scope>
    <source>
        <strain evidence="4 5">S-A3</strain>
    </source>
</reference>
<feature type="compositionally biased region" description="Low complexity" evidence="1">
    <location>
        <begin position="21"/>
        <end position="40"/>
    </location>
</feature>
<dbReference type="EMBL" id="SMZT01000002">
    <property type="protein sequence ID" value="TDL44583.1"/>
    <property type="molecule type" value="Genomic_DNA"/>
</dbReference>
<feature type="domain" description="Beta-lactamase class A catalytic" evidence="3">
    <location>
        <begin position="208"/>
        <end position="399"/>
    </location>
</feature>
<dbReference type="InterPro" id="IPR045155">
    <property type="entry name" value="Beta-lactam_cat"/>
</dbReference>
<evidence type="ECO:0000256" key="1">
    <source>
        <dbReference type="SAM" id="MobiDB-lite"/>
    </source>
</evidence>
<accession>A0A4R5YHN4</accession>
<dbReference type="AlphaFoldDB" id="A0A4R5YHN4"/>
<protein>
    <submittedName>
        <fullName evidence="4">Serine hydrolase</fullName>
    </submittedName>
</protein>
<dbReference type="GO" id="GO:0008800">
    <property type="term" value="F:beta-lactamase activity"/>
    <property type="evidence" value="ECO:0007669"/>
    <property type="project" value="InterPro"/>
</dbReference>
<dbReference type="GO" id="GO:0030655">
    <property type="term" value="P:beta-lactam antibiotic catabolic process"/>
    <property type="evidence" value="ECO:0007669"/>
    <property type="project" value="InterPro"/>
</dbReference>
<feature type="region of interest" description="Disordered" evidence="1">
    <location>
        <begin position="99"/>
        <end position="149"/>
    </location>
</feature>
<feature type="compositionally biased region" description="Low complexity" evidence="1">
    <location>
        <begin position="118"/>
        <end position="131"/>
    </location>
</feature>
<evidence type="ECO:0000313" key="4">
    <source>
        <dbReference type="EMBL" id="TDL44583.1"/>
    </source>
</evidence>
<sequence length="437" mass="44703">MGPSPSVGLMGPVVFSSSMASVASSSAVSSPPAGASCSVPSSPPDPGSSHPASPRAAKDRNPIASVLRHQLSPAAAVMTPPPWFCMSIKGKHAFQTGATEGTGLTEDAQRKSRTSRVRSGTGPAPAAGANRPRPRPSGNERRTVRTSCRGARSGRAAALGLALALLLGACGGDGDGAVPAAAPTAEAAAAGLATDLEELAAEVPGELGVVLLDPEGGEVVARNADRPFTSASLYKLFLAHAVLDRADRGALALSDVVPGLGLTVEQALDVMISWSDNASGAALGQWLGWEQVEAFAHEQGFTATTFDPDTGSQDVVAMTTTPADVAALLERLRRGELLSGPSTALLLGFLEEQHLDYALSSGFSPDVGFAHKTGLLVDVSHDAGIVELGGHDYVVAVLTDGWSDYEESAPWFGDAGREIEAYVREDTGTSPRPAAAP</sequence>
<evidence type="ECO:0000313" key="5">
    <source>
        <dbReference type="Proteomes" id="UP000295163"/>
    </source>
</evidence>
<dbReference type="PANTHER" id="PTHR35333">
    <property type="entry name" value="BETA-LACTAMASE"/>
    <property type="match status" value="1"/>
</dbReference>
<dbReference type="InterPro" id="IPR000871">
    <property type="entry name" value="Beta-lactam_class-A"/>
</dbReference>
<dbReference type="PANTHER" id="PTHR35333:SF3">
    <property type="entry name" value="BETA-LACTAMASE-TYPE TRANSPEPTIDASE FOLD CONTAINING PROTEIN"/>
    <property type="match status" value="1"/>
</dbReference>
<feature type="chain" id="PRO_5038537887" evidence="2">
    <location>
        <begin position="21"/>
        <end position="437"/>
    </location>
</feature>
<name>A0A4R5YHN4_KOCRO</name>
<feature type="signal peptide" evidence="2">
    <location>
        <begin position="1"/>
        <end position="20"/>
    </location>
</feature>
<dbReference type="InterPro" id="IPR012338">
    <property type="entry name" value="Beta-lactam/transpept-like"/>
</dbReference>
<comment type="caution">
    <text evidence="4">The sequence shown here is derived from an EMBL/GenBank/DDBJ whole genome shotgun (WGS) entry which is preliminary data.</text>
</comment>
<evidence type="ECO:0000259" key="3">
    <source>
        <dbReference type="Pfam" id="PF13354"/>
    </source>
</evidence>
<gene>
    <name evidence="4" type="ORF">E2R59_05785</name>
</gene>
<evidence type="ECO:0000256" key="2">
    <source>
        <dbReference type="SAM" id="SignalP"/>
    </source>
</evidence>
<dbReference type="SUPFAM" id="SSF56601">
    <property type="entry name" value="beta-lactamase/transpeptidase-like"/>
    <property type="match status" value="1"/>
</dbReference>
<keyword evidence="2" id="KW-0732">Signal</keyword>
<feature type="region of interest" description="Disordered" evidence="1">
    <location>
        <begin position="21"/>
        <end position="58"/>
    </location>
</feature>
<dbReference type="Proteomes" id="UP000295163">
    <property type="component" value="Unassembled WGS sequence"/>
</dbReference>
<keyword evidence="4" id="KW-0378">Hydrolase</keyword>
<dbReference type="GO" id="GO:0046677">
    <property type="term" value="P:response to antibiotic"/>
    <property type="evidence" value="ECO:0007669"/>
    <property type="project" value="InterPro"/>
</dbReference>
<proteinExistence type="predicted"/>
<organism evidence="4 5">
    <name type="scientific">Kocuria rosea</name>
    <name type="common">Deinococcus erythromyxa</name>
    <name type="synonym">Micrococcus rubens</name>
    <dbReference type="NCBI Taxonomy" id="1275"/>
    <lineage>
        <taxon>Bacteria</taxon>
        <taxon>Bacillati</taxon>
        <taxon>Actinomycetota</taxon>
        <taxon>Actinomycetes</taxon>
        <taxon>Micrococcales</taxon>
        <taxon>Micrococcaceae</taxon>
        <taxon>Kocuria</taxon>
    </lineage>
</organism>